<gene>
    <name evidence="5" type="ORF">BZA70DRAFT_81069</name>
</gene>
<organism evidence="5 6">
    <name type="scientific">Myxozyma melibiosi</name>
    <dbReference type="NCBI Taxonomy" id="54550"/>
    <lineage>
        <taxon>Eukaryota</taxon>
        <taxon>Fungi</taxon>
        <taxon>Dikarya</taxon>
        <taxon>Ascomycota</taxon>
        <taxon>Saccharomycotina</taxon>
        <taxon>Lipomycetes</taxon>
        <taxon>Lipomycetales</taxon>
        <taxon>Lipomycetaceae</taxon>
        <taxon>Myxozyma</taxon>
    </lineage>
</organism>
<dbReference type="PANTHER" id="PTHR13031:SF0">
    <property type="entry name" value="RIBONUCLEASE P PROTEIN SUBUNIT P30"/>
    <property type="match status" value="1"/>
</dbReference>
<name>A0ABR1F1W8_9ASCO</name>
<protein>
    <submittedName>
        <fullName evidence="5">RNase P subunit p30-domain-containing protein</fullName>
    </submittedName>
</protein>
<dbReference type="InterPro" id="IPR016195">
    <property type="entry name" value="Pol/histidinol_Pase-like"/>
</dbReference>
<evidence type="ECO:0000256" key="4">
    <source>
        <dbReference type="SAM" id="MobiDB-lite"/>
    </source>
</evidence>
<dbReference type="Proteomes" id="UP001498771">
    <property type="component" value="Unassembled WGS sequence"/>
</dbReference>
<feature type="region of interest" description="Disordered" evidence="4">
    <location>
        <begin position="248"/>
        <end position="290"/>
    </location>
</feature>
<evidence type="ECO:0000256" key="3">
    <source>
        <dbReference type="ARBA" id="ARBA00022694"/>
    </source>
</evidence>
<dbReference type="Pfam" id="PF01876">
    <property type="entry name" value="RNase_P_p30"/>
    <property type="match status" value="1"/>
</dbReference>
<proteinExistence type="inferred from homology"/>
<dbReference type="GeneID" id="90040938"/>
<comment type="subcellular location">
    <subcellularLocation>
        <location evidence="1">Nucleus</location>
    </subcellularLocation>
</comment>
<feature type="compositionally biased region" description="Basic residues" evidence="4">
    <location>
        <begin position="278"/>
        <end position="290"/>
    </location>
</feature>
<dbReference type="Gene3D" id="3.20.20.140">
    <property type="entry name" value="Metal-dependent hydrolases"/>
    <property type="match status" value="1"/>
</dbReference>
<dbReference type="RefSeq" id="XP_064766106.1">
    <property type="nucleotide sequence ID" value="XM_064915426.1"/>
</dbReference>
<dbReference type="EMBL" id="JBBJBU010000013">
    <property type="protein sequence ID" value="KAK7203073.1"/>
    <property type="molecule type" value="Genomic_DNA"/>
</dbReference>
<evidence type="ECO:0000313" key="5">
    <source>
        <dbReference type="EMBL" id="KAK7203073.1"/>
    </source>
</evidence>
<dbReference type="SUPFAM" id="SSF89550">
    <property type="entry name" value="PHP domain-like"/>
    <property type="match status" value="1"/>
</dbReference>
<comment type="caution">
    <text evidence="5">The sequence shown here is derived from an EMBL/GenBank/DDBJ whole genome shotgun (WGS) entry which is preliminary data.</text>
</comment>
<evidence type="ECO:0000256" key="1">
    <source>
        <dbReference type="ARBA" id="ARBA00004123"/>
    </source>
</evidence>
<sequence>MFYDLNIPWPKNVPASATLEFAKPTGPIADLFKTVATLVDLGYTTIAYDYEAAGKTSSITSPIQKDVFAASFPGITFLSRVTLLLDDAAQAQSLPSLTKEFDILAVRPTNEKLLLAACTNLDIDLISVDLSSRLPFYLKHRALGVAVARGIKIEICYSPATRQNDHYARRNLISNAAALFRATRGKGIVISSAAQQALECRGPYDVANLATLWGFTQEKGKLAVEGDARAVCTHARMRRRSYKQVVEIVGEDGDEEKKEEQTREEKGKGVGKSETGKSRRNSKKRKATDG</sequence>
<dbReference type="PANTHER" id="PTHR13031">
    <property type="entry name" value="RIBONUCLEASE P SUBUNIT P30"/>
    <property type="match status" value="1"/>
</dbReference>
<keyword evidence="6" id="KW-1185">Reference proteome</keyword>
<evidence type="ECO:0000313" key="6">
    <source>
        <dbReference type="Proteomes" id="UP001498771"/>
    </source>
</evidence>
<reference evidence="5 6" key="1">
    <citation type="submission" date="2024-03" db="EMBL/GenBank/DDBJ databases">
        <title>Genome-scale model development and genomic sequencing of the oleaginous clade Lipomyces.</title>
        <authorList>
            <consortium name="Lawrence Berkeley National Laboratory"/>
            <person name="Czajka J.J."/>
            <person name="Han Y."/>
            <person name="Kim J."/>
            <person name="Mondo S.J."/>
            <person name="Hofstad B.A."/>
            <person name="Robles A."/>
            <person name="Haridas S."/>
            <person name="Riley R."/>
            <person name="LaButti K."/>
            <person name="Pangilinan J."/>
            <person name="Andreopoulos W."/>
            <person name="Lipzen A."/>
            <person name="Yan J."/>
            <person name="Wang M."/>
            <person name="Ng V."/>
            <person name="Grigoriev I.V."/>
            <person name="Spatafora J.W."/>
            <person name="Magnuson J.K."/>
            <person name="Baker S.E."/>
            <person name="Pomraning K.R."/>
        </authorList>
    </citation>
    <scope>NUCLEOTIDE SEQUENCE [LARGE SCALE GENOMIC DNA]</scope>
    <source>
        <strain evidence="5 6">Phaff 52-87</strain>
    </source>
</reference>
<dbReference type="InterPro" id="IPR002738">
    <property type="entry name" value="RNase_P_p30"/>
</dbReference>
<accession>A0ABR1F1W8</accession>
<keyword evidence="3" id="KW-0819">tRNA processing</keyword>
<evidence type="ECO:0000256" key="2">
    <source>
        <dbReference type="ARBA" id="ARBA00007331"/>
    </source>
</evidence>
<comment type="similarity">
    <text evidence="2">Belongs to the eukaryotic/archaeal RNase P protein component 3 family.</text>
</comment>
<feature type="compositionally biased region" description="Basic and acidic residues" evidence="4">
    <location>
        <begin position="255"/>
        <end position="268"/>
    </location>
</feature>